<protein>
    <submittedName>
        <fullName evidence="1">Uncharacterized protein</fullName>
    </submittedName>
</protein>
<evidence type="ECO:0000313" key="1">
    <source>
        <dbReference type="EMBL" id="VDP34264.1"/>
    </source>
</evidence>
<gene>
    <name evidence="1" type="ORF">SMRZ_LOCUS20113</name>
</gene>
<accession>A0A183MVP1</accession>
<dbReference type="AlphaFoldDB" id="A0A183MVP1"/>
<sequence>MQVRTADEAAASASVSFNIHKGKTMILKYNKESTNSITLDGKALEEVEPFTYLRSIIDERGGPDTDIKTKIG</sequence>
<proteinExistence type="predicted"/>
<reference evidence="1 2" key="1">
    <citation type="submission" date="2018-11" db="EMBL/GenBank/DDBJ databases">
        <authorList>
            <consortium name="Pathogen Informatics"/>
        </authorList>
    </citation>
    <scope>NUCLEOTIDE SEQUENCE [LARGE SCALE GENOMIC DNA]</scope>
    <source>
        <strain evidence="1 2">Zambia</strain>
    </source>
</reference>
<keyword evidence="2" id="KW-1185">Reference proteome</keyword>
<organism evidence="1 2">
    <name type="scientific">Schistosoma margrebowiei</name>
    <dbReference type="NCBI Taxonomy" id="48269"/>
    <lineage>
        <taxon>Eukaryota</taxon>
        <taxon>Metazoa</taxon>
        <taxon>Spiralia</taxon>
        <taxon>Lophotrochozoa</taxon>
        <taxon>Platyhelminthes</taxon>
        <taxon>Trematoda</taxon>
        <taxon>Digenea</taxon>
        <taxon>Strigeidida</taxon>
        <taxon>Schistosomatoidea</taxon>
        <taxon>Schistosomatidae</taxon>
        <taxon>Schistosoma</taxon>
    </lineage>
</organism>
<evidence type="ECO:0000313" key="2">
    <source>
        <dbReference type="Proteomes" id="UP000277204"/>
    </source>
</evidence>
<dbReference type="Proteomes" id="UP000277204">
    <property type="component" value="Unassembled WGS sequence"/>
</dbReference>
<name>A0A183MVP1_9TREM</name>
<dbReference type="EMBL" id="UZAI01018185">
    <property type="protein sequence ID" value="VDP34264.1"/>
    <property type="molecule type" value="Genomic_DNA"/>
</dbReference>